<evidence type="ECO:0008006" key="4">
    <source>
        <dbReference type="Google" id="ProtNLM"/>
    </source>
</evidence>
<organism evidence="2 3">
    <name type="scientific">Flavobacterium dankookense</name>
    <dbReference type="NCBI Taxonomy" id="706186"/>
    <lineage>
        <taxon>Bacteria</taxon>
        <taxon>Pseudomonadati</taxon>
        <taxon>Bacteroidota</taxon>
        <taxon>Flavobacteriia</taxon>
        <taxon>Flavobacteriales</taxon>
        <taxon>Flavobacteriaceae</taxon>
        <taxon>Flavobacterium</taxon>
    </lineage>
</organism>
<feature type="signal peptide" evidence="1">
    <location>
        <begin position="1"/>
        <end position="18"/>
    </location>
</feature>
<feature type="chain" id="PRO_5020298954" description="TonB-dependent receptor-like protein" evidence="1">
    <location>
        <begin position="19"/>
        <end position="246"/>
    </location>
</feature>
<sequence>MRKYSIILLLIISNTLFSQDNLVNLSKINFCPLSLEDLKKMDTEIKLVAIEQKDFCVDSYTEDGSPEIKFGYKSKLFPGVLFYEPKNAQNLIEKIHLTKEFKGYLPDGKFMEIRALTVANALKMYDSKFIFTPSKCMNYFEMMKDDGQDIILKVYKTNTPLNKDYHSNEEQLATQAIDILFECYFDSIEEKNKPLYIVDGKEIKEKEFLTINPDNIKSLNILKEKNAELKYGKKGKNGVVEVILIK</sequence>
<dbReference type="Gene3D" id="2.170.130.10">
    <property type="entry name" value="TonB-dependent receptor, plug domain"/>
    <property type="match status" value="1"/>
</dbReference>
<dbReference type="InterPro" id="IPR037066">
    <property type="entry name" value="Plug_dom_sf"/>
</dbReference>
<protein>
    <recommendedName>
        <fullName evidence="4">TonB-dependent receptor-like protein</fullName>
    </recommendedName>
</protein>
<evidence type="ECO:0000313" key="2">
    <source>
        <dbReference type="EMBL" id="TDP59373.1"/>
    </source>
</evidence>
<keyword evidence="1" id="KW-0732">Signal</keyword>
<proteinExistence type="predicted"/>
<accession>A0A4R6QBZ6</accession>
<evidence type="ECO:0000256" key="1">
    <source>
        <dbReference type="SAM" id="SignalP"/>
    </source>
</evidence>
<dbReference type="RefSeq" id="WP_133532908.1">
    <property type="nucleotide sequence ID" value="NZ_SNXR01000013.1"/>
</dbReference>
<name>A0A4R6QBZ6_9FLAO</name>
<dbReference type="EMBL" id="SNXR01000013">
    <property type="protein sequence ID" value="TDP59373.1"/>
    <property type="molecule type" value="Genomic_DNA"/>
</dbReference>
<comment type="caution">
    <text evidence="2">The sequence shown here is derived from an EMBL/GenBank/DDBJ whole genome shotgun (WGS) entry which is preliminary data.</text>
</comment>
<dbReference type="AlphaFoldDB" id="A0A4R6QBZ6"/>
<evidence type="ECO:0000313" key="3">
    <source>
        <dbReference type="Proteomes" id="UP000295260"/>
    </source>
</evidence>
<dbReference type="Proteomes" id="UP000295260">
    <property type="component" value="Unassembled WGS sequence"/>
</dbReference>
<keyword evidence="3" id="KW-1185">Reference proteome</keyword>
<reference evidence="2 3" key="1">
    <citation type="submission" date="2019-03" db="EMBL/GenBank/DDBJ databases">
        <title>Genomic Encyclopedia of Archaeal and Bacterial Type Strains, Phase II (KMG-II): from individual species to whole genera.</title>
        <authorList>
            <person name="Goeker M."/>
        </authorList>
    </citation>
    <scope>NUCLEOTIDE SEQUENCE [LARGE SCALE GENOMIC DNA]</scope>
    <source>
        <strain evidence="2 3">DSM 25687</strain>
    </source>
</reference>
<dbReference type="OrthoDB" id="1367110at2"/>
<gene>
    <name evidence="2" type="ORF">BC748_1621</name>
</gene>